<comment type="similarity">
    <text evidence="7">Belongs to the binding-protein-dependent transport system permease family.</text>
</comment>
<reference evidence="9 10" key="1">
    <citation type="submission" date="2014-01" db="EMBL/GenBank/DDBJ databases">
        <title>Full genme sequencing of cellulolytic bacterium Gynuella sunshinyii YC6258T gen. nov., sp. nov.</title>
        <authorList>
            <person name="Khan H."/>
            <person name="Chung E.J."/>
            <person name="Chung Y.R."/>
        </authorList>
    </citation>
    <scope>NUCLEOTIDE SEQUENCE [LARGE SCALE GENOMIC DNA]</scope>
    <source>
        <strain evidence="9 10">YC6258</strain>
    </source>
</reference>
<dbReference type="AlphaFoldDB" id="A0A0C5VLC4"/>
<dbReference type="KEGG" id="gsn:YC6258_03471"/>
<evidence type="ECO:0000256" key="5">
    <source>
        <dbReference type="ARBA" id="ARBA00022989"/>
    </source>
</evidence>
<feature type="transmembrane region" description="Helical" evidence="7">
    <location>
        <begin position="240"/>
        <end position="261"/>
    </location>
</feature>
<evidence type="ECO:0000256" key="1">
    <source>
        <dbReference type="ARBA" id="ARBA00004651"/>
    </source>
</evidence>
<dbReference type="PROSITE" id="PS50928">
    <property type="entry name" value="ABC_TM1"/>
    <property type="match status" value="1"/>
</dbReference>
<dbReference type="PANTHER" id="PTHR43744:SF12">
    <property type="entry name" value="ABC TRANSPORTER PERMEASE PROTEIN MG189-RELATED"/>
    <property type="match status" value="1"/>
</dbReference>
<keyword evidence="4 7" id="KW-0812">Transmembrane</keyword>
<comment type="subcellular location">
    <subcellularLocation>
        <location evidence="1 7">Cell membrane</location>
        <topology evidence="1 7">Multi-pass membrane protein</topology>
    </subcellularLocation>
</comment>
<evidence type="ECO:0000256" key="4">
    <source>
        <dbReference type="ARBA" id="ARBA00022692"/>
    </source>
</evidence>
<name>A0A0C5VLC4_9GAMM</name>
<keyword evidence="5 7" id="KW-1133">Transmembrane helix</keyword>
<evidence type="ECO:0000256" key="7">
    <source>
        <dbReference type="RuleBase" id="RU363032"/>
    </source>
</evidence>
<dbReference type="Proteomes" id="UP000032266">
    <property type="component" value="Chromosome"/>
</dbReference>
<feature type="transmembrane region" description="Helical" evidence="7">
    <location>
        <begin position="179"/>
        <end position="201"/>
    </location>
</feature>
<accession>A0A0C5VLC4</accession>
<dbReference type="SUPFAM" id="SSF161098">
    <property type="entry name" value="MetI-like"/>
    <property type="match status" value="1"/>
</dbReference>
<dbReference type="InterPro" id="IPR000515">
    <property type="entry name" value="MetI-like"/>
</dbReference>
<dbReference type="Gene3D" id="1.10.3720.10">
    <property type="entry name" value="MetI-like"/>
    <property type="match status" value="1"/>
</dbReference>
<dbReference type="RefSeq" id="WP_245626941.1">
    <property type="nucleotide sequence ID" value="NZ_CP007142.1"/>
</dbReference>
<evidence type="ECO:0000256" key="2">
    <source>
        <dbReference type="ARBA" id="ARBA00022448"/>
    </source>
</evidence>
<dbReference type="PANTHER" id="PTHR43744">
    <property type="entry name" value="ABC TRANSPORTER PERMEASE PROTEIN MG189-RELATED-RELATED"/>
    <property type="match status" value="1"/>
</dbReference>
<proteinExistence type="inferred from homology"/>
<keyword evidence="10" id="KW-1185">Reference proteome</keyword>
<dbReference type="Pfam" id="PF00528">
    <property type="entry name" value="BPD_transp_1"/>
    <property type="match status" value="1"/>
</dbReference>
<dbReference type="CDD" id="cd06261">
    <property type="entry name" value="TM_PBP2"/>
    <property type="match status" value="1"/>
</dbReference>
<dbReference type="GO" id="GO:0005886">
    <property type="term" value="C:plasma membrane"/>
    <property type="evidence" value="ECO:0007669"/>
    <property type="project" value="UniProtKB-SubCell"/>
</dbReference>
<keyword evidence="9" id="KW-0762">Sugar transport</keyword>
<gene>
    <name evidence="9" type="ORF">YC6258_03471</name>
</gene>
<keyword evidence="6 7" id="KW-0472">Membrane</keyword>
<dbReference type="HOGENOM" id="CLU_016047_1_1_6"/>
<evidence type="ECO:0000259" key="8">
    <source>
        <dbReference type="PROSITE" id="PS50928"/>
    </source>
</evidence>
<dbReference type="EMBL" id="CP007142">
    <property type="protein sequence ID" value="AJQ95507.1"/>
    <property type="molecule type" value="Genomic_DNA"/>
</dbReference>
<dbReference type="InterPro" id="IPR035906">
    <property type="entry name" value="MetI-like_sf"/>
</dbReference>
<evidence type="ECO:0000313" key="10">
    <source>
        <dbReference type="Proteomes" id="UP000032266"/>
    </source>
</evidence>
<sequence>MLVVTVFPLLVVLKTSLVNSSELFDTATDLLPTSPTVVNYEKVLGLLTTEEAIVNGGSGANINILRALLNSAIFTGVIVVVQTFNCTLAAYAFARMRFPGSKILFGAFVASMMVPAVVIMIPNFVFVRDLGLLDTRAGTVAPYVLMHGFSVFFLRQFFLSLPKEVEEAARIDGANPFVIFLKIALPLSWAPIMTIATLTMINMWNEFLWPFLVAKDPAMQTLPVALQSFRSQTPQGQPDWSGLMAATVIATLPTLAMLFVFGRRIVESVQFTGGK</sequence>
<keyword evidence="3" id="KW-1003">Cell membrane</keyword>
<feature type="transmembrane region" description="Helical" evidence="7">
    <location>
        <begin position="139"/>
        <end position="158"/>
    </location>
</feature>
<organism evidence="9 10">
    <name type="scientific">Gynuella sunshinyii YC6258</name>
    <dbReference type="NCBI Taxonomy" id="1445510"/>
    <lineage>
        <taxon>Bacteria</taxon>
        <taxon>Pseudomonadati</taxon>
        <taxon>Pseudomonadota</taxon>
        <taxon>Gammaproteobacteria</taxon>
        <taxon>Oceanospirillales</taxon>
        <taxon>Saccharospirillaceae</taxon>
        <taxon>Gynuella</taxon>
    </lineage>
</organism>
<protein>
    <submittedName>
        <fullName evidence="9">ABC-type sugar transport system, permease component</fullName>
    </submittedName>
</protein>
<dbReference type="PATRIC" id="fig|1445510.3.peg.3436"/>
<evidence type="ECO:0000256" key="6">
    <source>
        <dbReference type="ARBA" id="ARBA00023136"/>
    </source>
</evidence>
<evidence type="ECO:0000313" key="9">
    <source>
        <dbReference type="EMBL" id="AJQ95507.1"/>
    </source>
</evidence>
<feature type="transmembrane region" description="Helical" evidence="7">
    <location>
        <begin position="72"/>
        <end position="94"/>
    </location>
</feature>
<keyword evidence="2 7" id="KW-0813">Transport</keyword>
<evidence type="ECO:0000256" key="3">
    <source>
        <dbReference type="ARBA" id="ARBA00022475"/>
    </source>
</evidence>
<feature type="transmembrane region" description="Helical" evidence="7">
    <location>
        <begin position="103"/>
        <end position="127"/>
    </location>
</feature>
<dbReference type="GO" id="GO:0055085">
    <property type="term" value="P:transmembrane transport"/>
    <property type="evidence" value="ECO:0007669"/>
    <property type="project" value="InterPro"/>
</dbReference>
<dbReference type="STRING" id="1445510.YC6258_03471"/>
<feature type="domain" description="ABC transmembrane type-1" evidence="8">
    <location>
        <begin position="68"/>
        <end position="261"/>
    </location>
</feature>